<evidence type="ECO:0000256" key="7">
    <source>
        <dbReference type="ARBA" id="ARBA00022807"/>
    </source>
</evidence>
<comment type="catalytic activity">
    <reaction evidence="1 10">
        <text>Thiol-dependent hydrolysis of ester, thioester, amide, peptide and isopeptide bonds formed by the C-terminal Gly of ubiquitin (a 76-residue protein attached to proteins as an intracellular targeting signal).</text>
        <dbReference type="EC" id="3.4.19.12"/>
    </reaction>
</comment>
<dbReference type="EC" id="3.4.19.12" evidence="10"/>
<evidence type="ECO:0000259" key="13">
    <source>
        <dbReference type="PROSITE" id="PS50802"/>
    </source>
</evidence>
<evidence type="ECO:0000256" key="6">
    <source>
        <dbReference type="ARBA" id="ARBA00022801"/>
    </source>
</evidence>
<evidence type="ECO:0000256" key="10">
    <source>
        <dbReference type="RuleBase" id="RU367104"/>
    </source>
</evidence>
<dbReference type="InterPro" id="IPR038765">
    <property type="entry name" value="Papain-like_cys_pep_sf"/>
</dbReference>
<dbReference type="SUPFAM" id="SSF54001">
    <property type="entry name" value="Cysteine proteinases"/>
    <property type="match status" value="1"/>
</dbReference>
<organism evidence="14 15">
    <name type="scientific">Myxozyma melibiosi</name>
    <dbReference type="NCBI Taxonomy" id="54550"/>
    <lineage>
        <taxon>Eukaryota</taxon>
        <taxon>Fungi</taxon>
        <taxon>Dikarya</taxon>
        <taxon>Ascomycota</taxon>
        <taxon>Saccharomycotina</taxon>
        <taxon>Lipomycetes</taxon>
        <taxon>Lipomycetales</taxon>
        <taxon>Lipomycetaceae</taxon>
        <taxon>Myxozyma</taxon>
    </lineage>
</organism>
<comment type="caution">
    <text evidence="14">The sequence shown here is derived from an EMBL/GenBank/DDBJ whole genome shotgun (WGS) entry which is preliminary data.</text>
</comment>
<dbReference type="Gene3D" id="3.90.70.80">
    <property type="match status" value="1"/>
</dbReference>
<comment type="function">
    <text evidence="10">Hydrolase that can remove conjugated ubiquitin from proteins and may therefore play an important regulatory role at the level of protein turnover by preventing degradation.</text>
</comment>
<gene>
    <name evidence="14" type="ORF">BZA70DRAFT_276901</name>
</gene>
<dbReference type="PROSITE" id="PS50157">
    <property type="entry name" value="ZINC_FINGER_C2H2_2"/>
    <property type="match status" value="1"/>
</dbReference>
<dbReference type="CDD" id="cd22745">
    <property type="entry name" value="OTU_OTU1"/>
    <property type="match status" value="1"/>
</dbReference>
<reference evidence="14 15" key="1">
    <citation type="submission" date="2024-03" db="EMBL/GenBank/DDBJ databases">
        <title>Genome-scale model development and genomic sequencing of the oleaginous clade Lipomyces.</title>
        <authorList>
            <consortium name="Lawrence Berkeley National Laboratory"/>
            <person name="Czajka J.J."/>
            <person name="Han Y."/>
            <person name="Kim J."/>
            <person name="Mondo S.J."/>
            <person name="Hofstad B.A."/>
            <person name="Robles A."/>
            <person name="Haridas S."/>
            <person name="Riley R."/>
            <person name="LaButti K."/>
            <person name="Pangilinan J."/>
            <person name="Andreopoulos W."/>
            <person name="Lipzen A."/>
            <person name="Yan J."/>
            <person name="Wang M."/>
            <person name="Ng V."/>
            <person name="Grigoriev I.V."/>
            <person name="Spatafora J.W."/>
            <person name="Magnuson J.K."/>
            <person name="Baker S.E."/>
            <person name="Pomraning K.R."/>
        </authorList>
    </citation>
    <scope>NUCLEOTIDE SEQUENCE [LARGE SCALE GENOMIC DNA]</scope>
    <source>
        <strain evidence="14 15">Phaff 52-87</strain>
    </source>
</reference>
<dbReference type="InterPro" id="IPR003323">
    <property type="entry name" value="OTU_dom"/>
</dbReference>
<evidence type="ECO:0000313" key="15">
    <source>
        <dbReference type="Proteomes" id="UP001498771"/>
    </source>
</evidence>
<accession>A0ABR1F7I0</accession>
<dbReference type="GeneID" id="90037882"/>
<evidence type="ECO:0000313" key="14">
    <source>
        <dbReference type="EMBL" id="KAK7205727.1"/>
    </source>
</evidence>
<evidence type="ECO:0000259" key="12">
    <source>
        <dbReference type="PROSITE" id="PS50157"/>
    </source>
</evidence>
<dbReference type="PROSITE" id="PS00028">
    <property type="entry name" value="ZINC_FINGER_C2H2_1"/>
    <property type="match status" value="1"/>
</dbReference>
<dbReference type="Gene3D" id="3.10.20.90">
    <property type="entry name" value="Phosphatidylinositol 3-kinase Catalytic Subunit, Chain A, domain 1"/>
    <property type="match status" value="1"/>
</dbReference>
<dbReference type="InterPro" id="IPR013087">
    <property type="entry name" value="Znf_C2H2_type"/>
</dbReference>
<proteinExistence type="predicted"/>
<dbReference type="RefSeq" id="XP_064768760.1">
    <property type="nucleotide sequence ID" value="XM_064912370.1"/>
</dbReference>
<dbReference type="Pfam" id="PF02338">
    <property type="entry name" value="OTU"/>
    <property type="match status" value="1"/>
</dbReference>
<dbReference type="EMBL" id="JBBJBU010000004">
    <property type="protein sequence ID" value="KAK7205727.1"/>
    <property type="molecule type" value="Genomic_DNA"/>
</dbReference>
<keyword evidence="6 10" id="KW-0378">Hydrolase</keyword>
<dbReference type="Proteomes" id="UP001498771">
    <property type="component" value="Unassembled WGS sequence"/>
</dbReference>
<evidence type="ECO:0000256" key="9">
    <source>
        <dbReference type="PROSITE-ProRule" id="PRU00042"/>
    </source>
</evidence>
<name>A0ABR1F7I0_9ASCO</name>
<keyword evidence="2" id="KW-0645">Protease</keyword>
<comment type="subcellular location">
    <subcellularLocation>
        <location evidence="10">Cytoplasm</location>
    </subcellularLocation>
</comment>
<dbReference type="PANTHER" id="PTHR13312:SF0">
    <property type="entry name" value="UBIQUITIN THIOESTERASE OTU1"/>
    <property type="match status" value="1"/>
</dbReference>
<evidence type="ECO:0000256" key="11">
    <source>
        <dbReference type="SAM" id="MobiDB-lite"/>
    </source>
</evidence>
<dbReference type="CDD" id="cd17059">
    <property type="entry name" value="Ubl_OTU1"/>
    <property type="match status" value="1"/>
</dbReference>
<dbReference type="PROSITE" id="PS50802">
    <property type="entry name" value="OTU"/>
    <property type="match status" value="1"/>
</dbReference>
<keyword evidence="7 10" id="KW-0788">Thiol protease</keyword>
<keyword evidence="10" id="KW-0963">Cytoplasm</keyword>
<dbReference type="Pfam" id="PF24560">
    <property type="entry name" value="zf-C2H2_OTU1_C"/>
    <property type="match status" value="1"/>
</dbReference>
<evidence type="ECO:0000256" key="8">
    <source>
        <dbReference type="ARBA" id="ARBA00022833"/>
    </source>
</evidence>
<feature type="domain" description="OTU" evidence="13">
    <location>
        <begin position="127"/>
        <end position="249"/>
    </location>
</feature>
<keyword evidence="8" id="KW-0862">Zinc</keyword>
<dbReference type="InterPro" id="IPR048857">
    <property type="entry name" value="OTU1_Ubl"/>
</dbReference>
<evidence type="ECO:0000256" key="2">
    <source>
        <dbReference type="ARBA" id="ARBA00022670"/>
    </source>
</evidence>
<keyword evidence="5 10" id="KW-0833">Ubl conjugation pathway</keyword>
<evidence type="ECO:0000256" key="4">
    <source>
        <dbReference type="ARBA" id="ARBA00022771"/>
    </source>
</evidence>
<keyword evidence="4 9" id="KW-0863">Zinc-finger</keyword>
<evidence type="ECO:0000256" key="5">
    <source>
        <dbReference type="ARBA" id="ARBA00022786"/>
    </source>
</evidence>
<sequence>MRLKARLPSSESVVLTLADTGTVADLLAALDQQPVLEIKAGFPPKAIDISDRLRPLSDLGVRSGDQLVVVGPAAAATSAVQSDSSISTLLSQISVPASTPARPPQTRSAPSDTQGPPSVPCTPGSVLTLRVMEDDNSCLFRAVGYALLRNLDDTMPELRTLVATAIRADPEQYSDAVLGKPREQYCEWIQRPQSWGGAIELAVLATHFGVTIHSVDVASGGRVDSFNDGQATFIVVVYSGIHYDTVALAPEGVEAVMSDFDQTVFVNDETGEVVFAAAKKLAEVLMKRHYFTDVASFQIRCTDCGSVFTGEREAEKHSMSTGHTGFQEVA</sequence>
<keyword evidence="15" id="KW-1185">Reference proteome</keyword>
<dbReference type="InterPro" id="IPR057766">
    <property type="entry name" value="Znf-C2H2_OTU1-like_C"/>
</dbReference>
<dbReference type="Pfam" id="PF21403">
    <property type="entry name" value="OTU1_UBXL"/>
    <property type="match status" value="1"/>
</dbReference>
<feature type="domain" description="C2H2-type" evidence="12">
    <location>
        <begin position="299"/>
        <end position="328"/>
    </location>
</feature>
<feature type="compositionally biased region" description="Polar residues" evidence="11">
    <location>
        <begin position="105"/>
        <end position="116"/>
    </location>
</feature>
<evidence type="ECO:0000256" key="1">
    <source>
        <dbReference type="ARBA" id="ARBA00000707"/>
    </source>
</evidence>
<protein>
    <recommendedName>
        <fullName evidence="10">Ubiquitin thioesterase OTU</fullName>
        <ecNumber evidence="10">3.4.19.12</ecNumber>
    </recommendedName>
</protein>
<evidence type="ECO:0000256" key="3">
    <source>
        <dbReference type="ARBA" id="ARBA00022723"/>
    </source>
</evidence>
<feature type="region of interest" description="Disordered" evidence="11">
    <location>
        <begin position="96"/>
        <end position="122"/>
    </location>
</feature>
<dbReference type="PANTHER" id="PTHR13312">
    <property type="entry name" value="HIV-INDUCED PROTEIN-7-LIKE PROTEASE"/>
    <property type="match status" value="1"/>
</dbReference>
<keyword evidence="3" id="KW-0479">Metal-binding</keyword>